<keyword evidence="2" id="KW-1185">Reference proteome</keyword>
<evidence type="ECO:0000313" key="1">
    <source>
        <dbReference type="EMBL" id="PIC13053.1"/>
    </source>
</evidence>
<dbReference type="SUPFAM" id="SSF46785">
    <property type="entry name" value="Winged helix' DNA-binding domain"/>
    <property type="match status" value="1"/>
</dbReference>
<dbReference type="EMBL" id="PDUG01000015">
    <property type="protein sequence ID" value="PIC13053.1"/>
    <property type="molecule type" value="Genomic_DNA"/>
</dbReference>
<evidence type="ECO:0000313" key="2">
    <source>
        <dbReference type="Proteomes" id="UP000230233"/>
    </source>
</evidence>
<organism evidence="1 2">
    <name type="scientific">Caenorhabditis nigoni</name>
    <dbReference type="NCBI Taxonomy" id="1611254"/>
    <lineage>
        <taxon>Eukaryota</taxon>
        <taxon>Metazoa</taxon>
        <taxon>Ecdysozoa</taxon>
        <taxon>Nematoda</taxon>
        <taxon>Chromadorea</taxon>
        <taxon>Rhabditida</taxon>
        <taxon>Rhabditina</taxon>
        <taxon>Rhabditomorpha</taxon>
        <taxon>Rhabditoidea</taxon>
        <taxon>Rhabditidae</taxon>
        <taxon>Peloderinae</taxon>
        <taxon>Caenorhabditis</taxon>
    </lineage>
</organism>
<reference evidence="2" key="1">
    <citation type="submission" date="2017-10" db="EMBL/GenBank/DDBJ databases">
        <title>Rapid genome shrinkage in a self-fertile nematode reveals novel sperm competition proteins.</title>
        <authorList>
            <person name="Yin D."/>
            <person name="Schwarz E.M."/>
            <person name="Thomas C.G."/>
            <person name="Felde R.L."/>
            <person name="Korf I.F."/>
            <person name="Cutter A.D."/>
            <person name="Schartner C.M."/>
            <person name="Ralston E.J."/>
            <person name="Meyer B.J."/>
            <person name="Haag E.S."/>
        </authorList>
    </citation>
    <scope>NUCLEOTIDE SEQUENCE [LARGE SCALE GENOMIC DNA]</scope>
    <source>
        <strain evidence="2">JU1422</strain>
    </source>
</reference>
<dbReference type="InterPro" id="IPR036390">
    <property type="entry name" value="WH_DNA-bd_sf"/>
</dbReference>
<comment type="caution">
    <text evidence="1">The sequence shown here is derived from an EMBL/GenBank/DDBJ whole genome shotgun (WGS) entry which is preliminary data.</text>
</comment>
<name>A0A2G5SDQ4_9PELO</name>
<protein>
    <submittedName>
        <fullName evidence="1">Uncharacterized protein</fullName>
    </submittedName>
</protein>
<sequence>MDSERILFVFLIKICCHLSSTIYKRMDTSDGETNKYLNGFNGQNSERESSTKMTNLDVMGREARQYDKIRESAAIVRIMKTRKQWFHQKLMVGIIEQLTGPFQAES</sequence>
<accession>A0A2G5SDQ4</accession>
<dbReference type="InterPro" id="IPR036388">
    <property type="entry name" value="WH-like_DNA-bd_sf"/>
</dbReference>
<proteinExistence type="predicted"/>
<gene>
    <name evidence="1" type="ORF">B9Z55_027946</name>
</gene>
<dbReference type="AlphaFoldDB" id="A0A2G5SDQ4"/>
<dbReference type="Proteomes" id="UP000230233">
    <property type="component" value="Unassembled WGS sequence"/>
</dbReference>
<dbReference type="Gene3D" id="1.10.10.10">
    <property type="entry name" value="Winged helix-like DNA-binding domain superfamily/Winged helix DNA-binding domain"/>
    <property type="match status" value="1"/>
</dbReference>